<dbReference type="AlphaFoldDB" id="A0A1V4AZ76"/>
<dbReference type="OrthoDB" id="9800258at2"/>
<dbReference type="InterPro" id="IPR014056">
    <property type="entry name" value="TypeIITA-like_toxin_pred"/>
</dbReference>
<gene>
    <name evidence="1" type="ORF">NCTC1659_00461</name>
    <name evidence="2" type="ORF">NCTC8540_01886</name>
</gene>
<dbReference type="Pfam" id="PF05973">
    <property type="entry name" value="Gp49"/>
    <property type="match status" value="1"/>
</dbReference>
<evidence type="ECO:0000313" key="1">
    <source>
        <dbReference type="EMBL" id="STO59214.1"/>
    </source>
</evidence>
<dbReference type="PANTHER" id="PTHR41791:SF1">
    <property type="entry name" value="SSL7039 PROTEIN"/>
    <property type="match status" value="1"/>
</dbReference>
<sequence length="115" mass="12810">MAGQTTNEIIITDNFAQWLESLKNPIAKAAVARRIKNATKGNFGDHKLLTGTGGIYEMRVDTGKGYRIYYAQQGEIIYILLHGGDKSKQQADIDKATALWIELKQIGDKNGKRKN</sequence>
<dbReference type="PANTHER" id="PTHR41791">
    <property type="entry name" value="SSL7039 PROTEIN"/>
    <property type="match status" value="1"/>
</dbReference>
<dbReference type="RefSeq" id="WP_078219132.1">
    <property type="nucleotide sequence ID" value="NZ_MUXZ01000032.1"/>
</dbReference>
<dbReference type="PIRSF" id="PIRSF028744">
    <property type="entry name" value="Addict_mod_HI1419"/>
    <property type="match status" value="1"/>
</dbReference>
<organism evidence="1 3">
    <name type="scientific">Canicola haemoglobinophilus</name>
    <dbReference type="NCBI Taxonomy" id="733"/>
    <lineage>
        <taxon>Bacteria</taxon>
        <taxon>Pseudomonadati</taxon>
        <taxon>Pseudomonadota</taxon>
        <taxon>Gammaproteobacteria</taxon>
        <taxon>Pasteurellales</taxon>
        <taxon>Pasteurellaceae</taxon>
        <taxon>Canicola</taxon>
    </lineage>
</organism>
<dbReference type="InterPro" id="IPR009241">
    <property type="entry name" value="HigB-like"/>
</dbReference>
<reference evidence="3 4" key="1">
    <citation type="submission" date="2018-06" db="EMBL/GenBank/DDBJ databases">
        <authorList>
            <consortium name="Pathogen Informatics"/>
            <person name="Doyle S."/>
        </authorList>
    </citation>
    <scope>NUCLEOTIDE SEQUENCE [LARGE SCALE GENOMIC DNA]</scope>
    <source>
        <strain evidence="1 3">NCTC1659</strain>
        <strain evidence="2 4">NCTC8540</strain>
    </source>
</reference>
<evidence type="ECO:0000313" key="4">
    <source>
        <dbReference type="Proteomes" id="UP000254496"/>
    </source>
</evidence>
<dbReference type="EMBL" id="UGHF01000001">
    <property type="protein sequence ID" value="STO59214.1"/>
    <property type="molecule type" value="Genomic_DNA"/>
</dbReference>
<dbReference type="InterPro" id="IPR035093">
    <property type="entry name" value="RelE/ParE_toxin_dom_sf"/>
</dbReference>
<accession>A0A1V4AZ76</accession>
<name>A0A1V4AZ76_9PAST</name>
<dbReference type="SUPFAM" id="SSF143011">
    <property type="entry name" value="RelE-like"/>
    <property type="match status" value="1"/>
</dbReference>
<evidence type="ECO:0000313" key="3">
    <source>
        <dbReference type="Proteomes" id="UP000254329"/>
    </source>
</evidence>
<evidence type="ECO:0000313" key="2">
    <source>
        <dbReference type="EMBL" id="STO69355.1"/>
    </source>
</evidence>
<dbReference type="STRING" id="733.B0186_09470"/>
<protein>
    <submittedName>
        <fullName evidence="1">Addiction module killer protein</fullName>
    </submittedName>
</protein>
<keyword evidence="3" id="KW-1185">Reference proteome</keyword>
<dbReference type="EMBL" id="UGHJ01000001">
    <property type="protein sequence ID" value="STO69355.1"/>
    <property type="molecule type" value="Genomic_DNA"/>
</dbReference>
<dbReference type="NCBIfam" id="TIGR02683">
    <property type="entry name" value="upstrm_HI1419"/>
    <property type="match status" value="1"/>
</dbReference>
<dbReference type="Proteomes" id="UP000254329">
    <property type="component" value="Unassembled WGS sequence"/>
</dbReference>
<dbReference type="Proteomes" id="UP000254496">
    <property type="component" value="Unassembled WGS sequence"/>
</dbReference>
<proteinExistence type="predicted"/>